<dbReference type="OrthoDB" id="3908708at2759"/>
<dbReference type="PROSITE" id="PS50200">
    <property type="entry name" value="RA"/>
    <property type="match status" value="1"/>
</dbReference>
<organism evidence="4 5">
    <name type="scientific">Thamnophis sirtalis</name>
    <dbReference type="NCBI Taxonomy" id="35019"/>
    <lineage>
        <taxon>Eukaryota</taxon>
        <taxon>Metazoa</taxon>
        <taxon>Chordata</taxon>
        <taxon>Craniata</taxon>
        <taxon>Vertebrata</taxon>
        <taxon>Euteleostomi</taxon>
        <taxon>Lepidosauria</taxon>
        <taxon>Squamata</taxon>
        <taxon>Bifurcata</taxon>
        <taxon>Unidentata</taxon>
        <taxon>Episquamata</taxon>
        <taxon>Toxicofera</taxon>
        <taxon>Serpentes</taxon>
        <taxon>Colubroidea</taxon>
        <taxon>Colubridae</taxon>
        <taxon>Natricinae</taxon>
        <taxon>Thamnophis</taxon>
    </lineage>
</organism>
<proteinExistence type="predicted"/>
<dbReference type="GO" id="GO:0001755">
    <property type="term" value="P:neural crest cell migration"/>
    <property type="evidence" value="ECO:0007669"/>
    <property type="project" value="TreeGrafter"/>
</dbReference>
<dbReference type="GeneID" id="106544524"/>
<dbReference type="SMART" id="SM01132">
    <property type="entry name" value="DIL"/>
    <property type="match status" value="1"/>
</dbReference>
<dbReference type="InterPro" id="IPR002710">
    <property type="entry name" value="Dilute_dom"/>
</dbReference>
<evidence type="ECO:0000256" key="1">
    <source>
        <dbReference type="SAM" id="MobiDB-lite"/>
    </source>
</evidence>
<dbReference type="KEGG" id="tsr:106544524"/>
<dbReference type="InterPro" id="IPR000159">
    <property type="entry name" value="RA_dom"/>
</dbReference>
<accession>A0A6I9XRA6</accession>
<dbReference type="SMART" id="SM00314">
    <property type="entry name" value="RA"/>
    <property type="match status" value="1"/>
</dbReference>
<dbReference type="CDD" id="cd15472">
    <property type="entry name" value="Myo5p-like_CBD_Rasip1"/>
    <property type="match status" value="1"/>
</dbReference>
<protein>
    <submittedName>
        <fullName evidence="5">Ras-associating and dilute domain-containing protein-like</fullName>
    </submittedName>
</protein>
<dbReference type="Gene3D" id="3.10.20.90">
    <property type="entry name" value="Phosphatidylinositol 3-kinase Catalytic Subunit, Chain A, domain 1"/>
    <property type="match status" value="1"/>
</dbReference>
<dbReference type="CDD" id="cd22733">
    <property type="entry name" value="FHA_RADIL"/>
    <property type="match status" value="1"/>
</dbReference>
<sequence>MFYRSPSTMSPPSKNRFKRQSRIFSQVLYRTLSYKDRGSLAGYLGANKEDPSELSTQVSAPGVLKIFGCHISVGTHYKSVLATGSSSARELLKEALERYGLSRVDVGHYVLCDVVGTFAGSEKQWKMEGLRILRDHEKPLVIQDLWKPREGFSRRFELRRRSEVEEMTAKDKDTVTAGINAQARKLQRNRTKGTMTLLRACHTSPPSLRRTVSETSLSQAGPPEDQKEEGPLRRHYSTLPETLRCMEGVPDGRAAAALEEPNGGNTLRLSLYQSPHLLLLQGYSQQHDRLVYLLNREQHTVGQRTQSSKPSISLSAPDILPLHCSIRRAKLPTRSRHRSEEKLILEPIPGASVSINFSEVRKTAVLRHGDLISLGLSYLFLYKDPLKTQLLPTQTLVKLKAMRRAPELLSSTPCKMCGAHFKDKASSSKKQEAQPSSGRKSSRRKLQLEFDKANEDLLLRRIMTLIDPTGDDHKLTPAFLLCLCIQHSATHFRLGDFGQMLLKATKMVQKSVWEKTNELAEKQSLHQDPASLSRFTISDLLPDLQHVVFWMSNSIEILYFIQQKSPVYIQNMEEELDIKGSKESLFSLTITASEEAMTVLEEVIMYTFQQCVYYISKSLYVALPPLLECNPFQSEGRDGWLSSPPLPEEIHKVVSIYQAALDLLHQYDVHPEVTSQMFAYLFFFSNTLLFNQLMEKGSSLGCFHWSKGVRIRAAVRLLLEWAQSVGLGPLADQFFAKLCSVASLLAMPNSQLLQMTWPVLRSEFPALNPPQLSHILTQYQTSSSAMGCVPAWQPGNGDALAAVRTGEASDVLRLAPRNP</sequence>
<dbReference type="PANTHER" id="PTHR16027">
    <property type="entry name" value="DILUTE DOMAIN-CONTAINING PROTEIN YPR089W"/>
    <property type="match status" value="1"/>
</dbReference>
<reference evidence="5" key="1">
    <citation type="submission" date="2025-08" db="UniProtKB">
        <authorList>
            <consortium name="RefSeq"/>
        </authorList>
    </citation>
    <scope>IDENTIFICATION</scope>
</reference>
<evidence type="ECO:0000313" key="5">
    <source>
        <dbReference type="RefSeq" id="XP_013916291.1"/>
    </source>
</evidence>
<dbReference type="CDD" id="cd17116">
    <property type="entry name" value="RA_Radil_like"/>
    <property type="match status" value="1"/>
</dbReference>
<dbReference type="SUPFAM" id="SSF49879">
    <property type="entry name" value="SMAD/FHA domain"/>
    <property type="match status" value="1"/>
</dbReference>
<dbReference type="Gene3D" id="2.60.200.20">
    <property type="match status" value="1"/>
</dbReference>
<feature type="domain" description="Dilute" evidence="3">
    <location>
        <begin position="538"/>
        <end position="802"/>
    </location>
</feature>
<dbReference type="GO" id="GO:0034446">
    <property type="term" value="P:substrate adhesion-dependent cell spreading"/>
    <property type="evidence" value="ECO:0007669"/>
    <property type="project" value="TreeGrafter"/>
</dbReference>
<name>A0A6I9XRA6_9SAUR</name>
<feature type="compositionally biased region" description="Basic and acidic residues" evidence="1">
    <location>
        <begin position="421"/>
        <end position="432"/>
    </location>
</feature>
<evidence type="ECO:0000259" key="3">
    <source>
        <dbReference type="PROSITE" id="PS51126"/>
    </source>
</evidence>
<evidence type="ECO:0000259" key="2">
    <source>
        <dbReference type="PROSITE" id="PS50200"/>
    </source>
</evidence>
<dbReference type="SUPFAM" id="SSF54236">
    <property type="entry name" value="Ubiquitin-like"/>
    <property type="match status" value="1"/>
</dbReference>
<feature type="region of interest" description="Disordered" evidence="1">
    <location>
        <begin position="202"/>
        <end position="233"/>
    </location>
</feature>
<dbReference type="GO" id="GO:0051020">
    <property type="term" value="F:GTPase binding"/>
    <property type="evidence" value="ECO:0007669"/>
    <property type="project" value="TreeGrafter"/>
</dbReference>
<dbReference type="PROSITE" id="PS51126">
    <property type="entry name" value="DILUTE"/>
    <property type="match status" value="1"/>
</dbReference>
<dbReference type="InterPro" id="IPR052072">
    <property type="entry name" value="Vascular_dev_regulator"/>
</dbReference>
<dbReference type="AlphaFoldDB" id="A0A6I9XRA6"/>
<evidence type="ECO:0000313" key="4">
    <source>
        <dbReference type="Proteomes" id="UP000504617"/>
    </source>
</evidence>
<feature type="domain" description="Ras-associating" evidence="2">
    <location>
        <begin position="60"/>
        <end position="163"/>
    </location>
</feature>
<feature type="non-terminal residue" evidence="5">
    <location>
        <position position="819"/>
    </location>
</feature>
<dbReference type="Proteomes" id="UP000504617">
    <property type="component" value="Unplaced"/>
</dbReference>
<dbReference type="PANTHER" id="PTHR16027:SF3">
    <property type="entry name" value="RAS-ASSOCIATING AND DILUTE DOMAIN-CONTAINING PROTEIN"/>
    <property type="match status" value="1"/>
</dbReference>
<dbReference type="GO" id="GO:0005874">
    <property type="term" value="C:microtubule"/>
    <property type="evidence" value="ECO:0007669"/>
    <property type="project" value="TreeGrafter"/>
</dbReference>
<keyword evidence="4" id="KW-1185">Reference proteome</keyword>
<dbReference type="RefSeq" id="XP_013916291.1">
    <property type="nucleotide sequence ID" value="XM_014060816.1"/>
</dbReference>
<gene>
    <name evidence="5" type="primary">LOC106544524</name>
</gene>
<dbReference type="GO" id="GO:0007165">
    <property type="term" value="P:signal transduction"/>
    <property type="evidence" value="ECO:0007669"/>
    <property type="project" value="InterPro"/>
</dbReference>
<dbReference type="InterPro" id="IPR029071">
    <property type="entry name" value="Ubiquitin-like_domsf"/>
</dbReference>
<dbReference type="InterPro" id="IPR008984">
    <property type="entry name" value="SMAD_FHA_dom_sf"/>
</dbReference>
<feature type="region of interest" description="Disordered" evidence="1">
    <location>
        <begin position="421"/>
        <end position="445"/>
    </location>
</feature>
<dbReference type="Pfam" id="PF01843">
    <property type="entry name" value="DIL"/>
    <property type="match status" value="1"/>
</dbReference>
<dbReference type="InterPro" id="IPR037983">
    <property type="entry name" value="CBD_Rasip1/Radil"/>
</dbReference>
<dbReference type="Pfam" id="PF00788">
    <property type="entry name" value="RA"/>
    <property type="match status" value="1"/>
</dbReference>